<name>A0A6L4MBL4_BIFAD</name>
<dbReference type="Proteomes" id="UP000470926">
    <property type="component" value="Unassembled WGS sequence"/>
</dbReference>
<dbReference type="EMBL" id="WDFR01000002">
    <property type="protein sequence ID" value="KAB6030063.1"/>
    <property type="molecule type" value="Genomic_DNA"/>
</dbReference>
<proteinExistence type="predicted"/>
<evidence type="ECO:0000256" key="1">
    <source>
        <dbReference type="SAM" id="Coils"/>
    </source>
</evidence>
<gene>
    <name evidence="2" type="ORF">GA542_04100</name>
</gene>
<organism evidence="2 3">
    <name type="scientific">Bifidobacterium adolescentis</name>
    <dbReference type="NCBI Taxonomy" id="1680"/>
    <lineage>
        <taxon>Bacteria</taxon>
        <taxon>Bacillati</taxon>
        <taxon>Actinomycetota</taxon>
        <taxon>Actinomycetes</taxon>
        <taxon>Bifidobacteriales</taxon>
        <taxon>Bifidobacteriaceae</taxon>
        <taxon>Bifidobacterium</taxon>
    </lineage>
</organism>
<accession>A0A6L4MBL4</accession>
<dbReference type="AlphaFoldDB" id="A0A6L4MBL4"/>
<keyword evidence="1" id="KW-0175">Coiled coil</keyword>
<evidence type="ECO:0000313" key="2">
    <source>
        <dbReference type="EMBL" id="KAB6030063.1"/>
    </source>
</evidence>
<dbReference type="InterPro" id="IPR046556">
    <property type="entry name" value="DUF6710"/>
</dbReference>
<reference evidence="2 3" key="1">
    <citation type="journal article" date="2019" name="Nat. Med.">
        <title>A library of human gut bacterial isolates paired with longitudinal multiomics data enables mechanistic microbiome research.</title>
        <authorList>
            <person name="Poyet M."/>
            <person name="Groussin M."/>
            <person name="Gibbons S.M."/>
            <person name="Avila-Pacheco J."/>
            <person name="Jiang X."/>
            <person name="Kearney S.M."/>
            <person name="Perrotta A.R."/>
            <person name="Berdy B."/>
            <person name="Zhao S."/>
            <person name="Lieberman T.D."/>
            <person name="Swanson P.K."/>
            <person name="Smith M."/>
            <person name="Roesemann S."/>
            <person name="Alexander J.E."/>
            <person name="Rich S.A."/>
            <person name="Livny J."/>
            <person name="Vlamakis H."/>
            <person name="Clish C."/>
            <person name="Bullock K."/>
            <person name="Deik A."/>
            <person name="Scott J."/>
            <person name="Pierce K.A."/>
            <person name="Xavier R.J."/>
            <person name="Alm E.J."/>
        </authorList>
    </citation>
    <scope>NUCLEOTIDE SEQUENCE [LARGE SCALE GENOMIC DNA]</scope>
    <source>
        <strain evidence="2 3">BIOML-A26</strain>
    </source>
</reference>
<sequence length="331" mass="38517">MFIGHKLKKLRRENLDLREQCKSQKSRLANLEAEVSAYEQKIECSTTHVAPLVRMIEKLCADSRYAEWDNHPAAMILIQQTRAYFDTIMFHKLEIPESTGLEEKPDREVQNVSLVNPVPDQKTVESRRKAEAWQKVYGRNYTDIDKLPFPPMQADDFDSGKFVEFSSDEYKSMIIGVKASESERIVIDPGIDAICTEPWGYERLTEDKRGLGRVMHDYWGKWDNMEYEFYWPFCLTTVGRAGNHSIAVACLYHESILACGETNMYADTYMDYGKSEIFHRVTSDGVYWFKDEEPYCMASNRQKAVIWMILHTIMGAEYPIKYKGIQLNENE</sequence>
<evidence type="ECO:0000313" key="3">
    <source>
        <dbReference type="Proteomes" id="UP000470926"/>
    </source>
</evidence>
<dbReference type="Pfam" id="PF20457">
    <property type="entry name" value="DUF6710"/>
    <property type="match status" value="1"/>
</dbReference>
<feature type="coiled-coil region" evidence="1">
    <location>
        <begin position="7"/>
        <end position="48"/>
    </location>
</feature>
<protein>
    <submittedName>
        <fullName evidence="2">Uncharacterized protein</fullName>
    </submittedName>
</protein>
<comment type="caution">
    <text evidence="2">The sequence shown here is derived from an EMBL/GenBank/DDBJ whole genome shotgun (WGS) entry which is preliminary data.</text>
</comment>